<feature type="signal peptide" evidence="1">
    <location>
        <begin position="1"/>
        <end position="23"/>
    </location>
</feature>
<evidence type="ECO:0000313" key="2">
    <source>
        <dbReference type="EMBL" id="KAE7997801.1"/>
    </source>
</evidence>
<evidence type="ECO:0000256" key="1">
    <source>
        <dbReference type="SAM" id="SignalP"/>
    </source>
</evidence>
<reference evidence="2 3" key="1">
    <citation type="submission" date="2019-06" db="EMBL/GenBank/DDBJ databases">
        <title>A chromosomal-level reference genome of Carpinus fangiana (Coryloideae, Betulaceae).</title>
        <authorList>
            <person name="Yang X."/>
            <person name="Wang Z."/>
            <person name="Zhang L."/>
            <person name="Hao G."/>
            <person name="Liu J."/>
            <person name="Yang Y."/>
        </authorList>
    </citation>
    <scope>NUCLEOTIDE SEQUENCE [LARGE SCALE GENOMIC DNA]</scope>
    <source>
        <strain evidence="2">Cfa_2016G</strain>
        <tissue evidence="2">Leaf</tissue>
    </source>
</reference>
<dbReference type="EMBL" id="CM017321">
    <property type="protein sequence ID" value="KAE7997801.1"/>
    <property type="molecule type" value="Genomic_DNA"/>
</dbReference>
<keyword evidence="1" id="KW-0732">Signal</keyword>
<gene>
    <name evidence="2" type="ORF">FH972_002404</name>
</gene>
<sequence length="137" mass="14218">MAMPETLSLILMISAVLFPVTMSKHTDGHPPVANLAHSVGPLLGSLEKGLLPPSAPNPGTYIPAAATFSAVAPLLGSLDKGPVPPSAPNPEIPMIKAPSLRRRAASLKNVSARPPAAPSGARPSFNNKLIKWLGWSH</sequence>
<name>A0A5N6QH32_9ROSI</name>
<feature type="chain" id="PRO_5024271687" evidence="1">
    <location>
        <begin position="24"/>
        <end position="137"/>
    </location>
</feature>
<proteinExistence type="predicted"/>
<dbReference type="Proteomes" id="UP000327013">
    <property type="component" value="Chromosome 1"/>
</dbReference>
<dbReference type="AlphaFoldDB" id="A0A5N6QH32"/>
<evidence type="ECO:0000313" key="3">
    <source>
        <dbReference type="Proteomes" id="UP000327013"/>
    </source>
</evidence>
<keyword evidence="3" id="KW-1185">Reference proteome</keyword>
<organism evidence="2 3">
    <name type="scientific">Carpinus fangiana</name>
    <dbReference type="NCBI Taxonomy" id="176857"/>
    <lineage>
        <taxon>Eukaryota</taxon>
        <taxon>Viridiplantae</taxon>
        <taxon>Streptophyta</taxon>
        <taxon>Embryophyta</taxon>
        <taxon>Tracheophyta</taxon>
        <taxon>Spermatophyta</taxon>
        <taxon>Magnoliopsida</taxon>
        <taxon>eudicotyledons</taxon>
        <taxon>Gunneridae</taxon>
        <taxon>Pentapetalae</taxon>
        <taxon>rosids</taxon>
        <taxon>fabids</taxon>
        <taxon>Fagales</taxon>
        <taxon>Betulaceae</taxon>
        <taxon>Carpinus</taxon>
    </lineage>
</organism>
<dbReference type="OrthoDB" id="10526854at2759"/>
<accession>A0A5N6QH32</accession>
<protein>
    <submittedName>
        <fullName evidence="2">Uncharacterized protein</fullName>
    </submittedName>
</protein>